<sequence length="375" mass="42826">MVTSQHQRPLKVGTEGPNATIENRSLTFVKKLLAVSVSNITYFRGIFPEDAYRTRHLGDVCIKILKNDTCPGSVQLAKWILGCYDALQKKYLRMLILEIYTSSGKPKKITEGYQFQFNYTEEGVKMDFLSADQNNEYPWEETKKTSITLIQKLHVLMQNLGPLPKNFGLTMKLFYYDSVTPPDYQPPGFKDGNCDEVRFEESLMCLKIGAILAPCHTMKLMVTTKKNRIKNNCNDIVTEEDTEELQRKRKVPRPLSDKPGDEVPDKRSKMKRSLTTSRESLPGQGPTPQEERAASRGVSQHLTTAHSQAKENHPPRATKKTQKKNLRKTELPFNAKENQKSQSCSGRAGTDCYMDSSRRQNQEANPKRRRFSKPK</sequence>
<keyword evidence="16" id="KW-1185">Reference proteome</keyword>
<feature type="compositionally biased region" description="Polar residues" evidence="13">
    <location>
        <begin position="297"/>
        <end position="307"/>
    </location>
</feature>
<dbReference type="KEGG" id="oaa:100088294"/>
<dbReference type="OrthoDB" id="1928087at2759"/>
<comment type="subunit">
    <text evidence="12">Interacts with HORMAD2. Interacts with IHO1.</text>
</comment>
<keyword evidence="9" id="KW-0469">Meiosis</keyword>
<evidence type="ECO:0000256" key="12">
    <source>
        <dbReference type="ARBA" id="ARBA00047046"/>
    </source>
</evidence>
<keyword evidence="7" id="KW-0896">Oogenesis</keyword>
<dbReference type="HOGENOM" id="CLU_058638_1_0_1"/>
<keyword evidence="3" id="KW-0158">Chromosome</keyword>
<comment type="subcellular location">
    <subcellularLocation>
        <location evidence="2">Chromosome</location>
    </subcellularLocation>
    <subcellularLocation>
        <location evidence="1">Nucleus</location>
    </subcellularLocation>
</comment>
<reference evidence="15 16" key="1">
    <citation type="journal article" date="2008" name="Nature">
        <title>Genome analysis of the platypus reveals unique signatures of evolution.</title>
        <authorList>
            <person name="Warren W.C."/>
            <person name="Hillier L.W."/>
            <person name="Marshall Graves J.A."/>
            <person name="Birney E."/>
            <person name="Ponting C.P."/>
            <person name="Grutzner F."/>
            <person name="Belov K."/>
            <person name="Miller W."/>
            <person name="Clarke L."/>
            <person name="Chinwalla A.T."/>
            <person name="Yang S.P."/>
            <person name="Heger A."/>
            <person name="Locke D.P."/>
            <person name="Miethke P."/>
            <person name="Waters P.D."/>
            <person name="Veyrunes F."/>
            <person name="Fulton L."/>
            <person name="Fulton B."/>
            <person name="Graves T."/>
            <person name="Wallis J."/>
            <person name="Puente X.S."/>
            <person name="Lopez-Otin C."/>
            <person name="Ordonez G.R."/>
            <person name="Eichler E.E."/>
            <person name="Chen L."/>
            <person name="Cheng Z."/>
            <person name="Deakin J.E."/>
            <person name="Alsop A."/>
            <person name="Thompson K."/>
            <person name="Kirby P."/>
            <person name="Papenfuss A.T."/>
            <person name="Wakefield M.J."/>
            <person name="Olender T."/>
            <person name="Lancet D."/>
            <person name="Huttley G.A."/>
            <person name="Smit A.F."/>
            <person name="Pask A."/>
            <person name="Temple-Smith P."/>
            <person name="Batzer M.A."/>
            <person name="Walker J.A."/>
            <person name="Konkel M.K."/>
            <person name="Harris R.S."/>
            <person name="Whittington C.M."/>
            <person name="Wong E.S."/>
            <person name="Gemmell N.J."/>
            <person name="Buschiazzo E."/>
            <person name="Vargas Jentzsch I.M."/>
            <person name="Merkel A."/>
            <person name="Schmitz J."/>
            <person name="Zemann A."/>
            <person name="Churakov G."/>
            <person name="Kriegs J.O."/>
            <person name="Brosius J."/>
            <person name="Murchison E.P."/>
            <person name="Sachidanandam R."/>
            <person name="Smith C."/>
            <person name="Hannon G.J."/>
            <person name="Tsend-Ayush E."/>
            <person name="McMillan D."/>
            <person name="Attenborough R."/>
            <person name="Rens W."/>
            <person name="Ferguson-Smith M."/>
            <person name="Lefevre C.M."/>
            <person name="Sharp J.A."/>
            <person name="Nicholas K.R."/>
            <person name="Ray D.A."/>
            <person name="Kube M."/>
            <person name="Reinhardt R."/>
            <person name="Pringle T.H."/>
            <person name="Taylor J."/>
            <person name="Jones R.C."/>
            <person name="Nixon B."/>
            <person name="Dacheux J.L."/>
            <person name="Niwa H."/>
            <person name="Sekita Y."/>
            <person name="Huang X."/>
            <person name="Stark A."/>
            <person name="Kheradpour P."/>
            <person name="Kellis M."/>
            <person name="Flicek P."/>
            <person name="Chen Y."/>
            <person name="Webber C."/>
            <person name="Hardison R."/>
            <person name="Nelson J."/>
            <person name="Hallsworth-Pepin K."/>
            <person name="Delehaunty K."/>
            <person name="Markovic C."/>
            <person name="Minx P."/>
            <person name="Feng Y."/>
            <person name="Kremitzki C."/>
            <person name="Mitreva M."/>
            <person name="Glasscock J."/>
            <person name="Wylie T."/>
            <person name="Wohldmann P."/>
            <person name="Thiru P."/>
            <person name="Nhan M.N."/>
            <person name="Pohl C.S."/>
            <person name="Smith S.M."/>
            <person name="Hou S."/>
            <person name="Nefedov M."/>
            <person name="de Jong P.J."/>
            <person name="Renfree M.B."/>
            <person name="Mardis E.R."/>
            <person name="Wilson R.K."/>
        </authorList>
    </citation>
    <scope>NUCLEOTIDE SEQUENCE [LARGE SCALE GENOMIC DNA]</scope>
    <source>
        <strain evidence="15 16">Glennie</strain>
    </source>
</reference>
<keyword evidence="4" id="KW-0597">Phosphoprotein</keyword>
<dbReference type="PROSITE" id="PS50815">
    <property type="entry name" value="HORMA"/>
    <property type="match status" value="1"/>
</dbReference>
<dbReference type="RefSeq" id="XP_007658000.2">
    <property type="nucleotide sequence ID" value="XM_007659810.3"/>
</dbReference>
<reference evidence="15" key="2">
    <citation type="submission" date="2025-08" db="UniProtKB">
        <authorList>
            <consortium name="Ensembl"/>
        </authorList>
    </citation>
    <scope>IDENTIFICATION</scope>
    <source>
        <strain evidence="15">Glennie</strain>
    </source>
</reference>
<keyword evidence="6" id="KW-0744">Spermatogenesis</keyword>
<gene>
    <name evidence="15" type="primary">HORMAD1</name>
</gene>
<evidence type="ECO:0000256" key="7">
    <source>
        <dbReference type="ARBA" id="ARBA00022943"/>
    </source>
</evidence>
<evidence type="ECO:0000313" key="16">
    <source>
        <dbReference type="Proteomes" id="UP000002279"/>
    </source>
</evidence>
<evidence type="ECO:0000256" key="11">
    <source>
        <dbReference type="ARBA" id="ARBA00045323"/>
    </source>
</evidence>
<dbReference type="Ensembl" id="ENSOANT00000031731.3">
    <property type="protein sequence ID" value="ENSOANP00000027933.3"/>
    <property type="gene ID" value="ENSOANG00000021911.3"/>
</dbReference>
<dbReference type="FunCoup" id="F6UGK5">
    <property type="interactions" value="296"/>
</dbReference>
<dbReference type="PANTHER" id="PTHR48225">
    <property type="entry name" value="HORMA DOMAIN-CONTAINING PROTEIN 1"/>
    <property type="match status" value="1"/>
</dbReference>
<dbReference type="InParanoid" id="F6UGK5"/>
<evidence type="ECO:0000313" key="15">
    <source>
        <dbReference type="Ensembl" id="ENSOANP00000027933.3"/>
    </source>
</evidence>
<dbReference type="InterPro" id="IPR003511">
    <property type="entry name" value="HORMA_dom"/>
</dbReference>
<dbReference type="Proteomes" id="UP000002279">
    <property type="component" value="Chromosome X5"/>
</dbReference>
<name>F6UGK5_ORNAN</name>
<feature type="compositionally biased region" description="Basic residues" evidence="13">
    <location>
        <begin position="316"/>
        <end position="326"/>
    </location>
</feature>
<reference evidence="15" key="3">
    <citation type="submission" date="2025-09" db="UniProtKB">
        <authorList>
            <consortium name="Ensembl"/>
        </authorList>
    </citation>
    <scope>IDENTIFICATION</scope>
    <source>
        <strain evidence="15">Glennie</strain>
    </source>
</reference>
<dbReference type="Pfam" id="PF02301">
    <property type="entry name" value="HORMA"/>
    <property type="match status" value="1"/>
</dbReference>
<dbReference type="GO" id="GO:0005634">
    <property type="term" value="C:nucleus"/>
    <property type="evidence" value="ECO:0007669"/>
    <property type="project" value="UniProtKB-SubCell"/>
</dbReference>
<keyword evidence="5" id="KW-0221">Differentiation</keyword>
<dbReference type="eggNOG" id="KOG4652">
    <property type="taxonomic scope" value="Eukaryota"/>
</dbReference>
<evidence type="ECO:0000256" key="9">
    <source>
        <dbReference type="ARBA" id="ARBA00023254"/>
    </source>
</evidence>
<evidence type="ECO:0000256" key="1">
    <source>
        <dbReference type="ARBA" id="ARBA00004123"/>
    </source>
</evidence>
<dbReference type="PANTHER" id="PTHR48225:SF1">
    <property type="entry name" value="HORMA DOMAIN-CONTAINING PROTEIN 1"/>
    <property type="match status" value="1"/>
</dbReference>
<evidence type="ECO:0000256" key="6">
    <source>
        <dbReference type="ARBA" id="ARBA00022871"/>
    </source>
</evidence>
<organism evidence="15 16">
    <name type="scientific">Ornithorhynchus anatinus</name>
    <name type="common">Duckbill platypus</name>
    <dbReference type="NCBI Taxonomy" id="9258"/>
    <lineage>
        <taxon>Eukaryota</taxon>
        <taxon>Metazoa</taxon>
        <taxon>Chordata</taxon>
        <taxon>Craniata</taxon>
        <taxon>Vertebrata</taxon>
        <taxon>Euteleostomi</taxon>
        <taxon>Mammalia</taxon>
        <taxon>Monotremata</taxon>
        <taxon>Ornithorhynchidae</taxon>
        <taxon>Ornithorhynchus</taxon>
    </lineage>
</organism>
<dbReference type="GO" id="GO:0048477">
    <property type="term" value="P:oogenesis"/>
    <property type="evidence" value="ECO:0007669"/>
    <property type="project" value="UniProtKB-KW"/>
</dbReference>
<comment type="function">
    <text evidence="11">Plays a key role in meiotic progression. Regulates 3 different functions during meiosis: ensures that sufficient numbers of processed DNA double-strand breaks (DSBs) are available for successful homology search by increasing the steady-state numbers of single-stranded DSB ends. Promotes synaptonemal-complex formation independently of its role in homology search. Plays a key role in the male mid-pachytene checkpoint and the female meiotic prophase checkpoint: required for efficient build-up of ATR activity on unsynapsed chromosome regions, a process believed to form the basis of meiotic silencing of unsynapsed chromatin (MSUC) and meiotic prophase quality control in both sexes.</text>
</comment>
<dbReference type="Gene3D" id="3.30.900.10">
    <property type="entry name" value="HORMA domain"/>
    <property type="match status" value="1"/>
</dbReference>
<dbReference type="Bgee" id="ENSOANG00000021911">
    <property type="expression patterns" value="Expressed in testis and 6 other cell types or tissues"/>
</dbReference>
<proteinExistence type="predicted"/>
<evidence type="ECO:0000259" key="14">
    <source>
        <dbReference type="PROSITE" id="PS50815"/>
    </source>
</evidence>
<dbReference type="GO" id="GO:0007283">
    <property type="term" value="P:spermatogenesis"/>
    <property type="evidence" value="ECO:0007669"/>
    <property type="project" value="UniProtKB-KW"/>
</dbReference>
<feature type="region of interest" description="Disordered" evidence="13">
    <location>
        <begin position="240"/>
        <end position="375"/>
    </location>
</feature>
<dbReference type="CTD" id="84072"/>
<dbReference type="SUPFAM" id="SSF56019">
    <property type="entry name" value="The spindle assembly checkpoint protein mad2"/>
    <property type="match status" value="1"/>
</dbReference>
<dbReference type="AlphaFoldDB" id="F6UGK5"/>
<evidence type="ECO:0000256" key="3">
    <source>
        <dbReference type="ARBA" id="ARBA00022454"/>
    </source>
</evidence>
<evidence type="ECO:0000256" key="5">
    <source>
        <dbReference type="ARBA" id="ARBA00022782"/>
    </source>
</evidence>
<dbReference type="GeneID" id="100088294"/>
<evidence type="ECO:0000256" key="8">
    <source>
        <dbReference type="ARBA" id="ARBA00023242"/>
    </source>
</evidence>
<feature type="compositionally biased region" description="Basic and acidic residues" evidence="13">
    <location>
        <begin position="255"/>
        <end position="267"/>
    </location>
</feature>
<dbReference type="RefSeq" id="XP_039766832.1">
    <property type="nucleotide sequence ID" value="XM_039910898.1"/>
</dbReference>
<dbReference type="InterPro" id="IPR036570">
    <property type="entry name" value="HORMA_dom_sf"/>
</dbReference>
<dbReference type="InterPro" id="IPR051294">
    <property type="entry name" value="HORMA_MeioticProgression"/>
</dbReference>
<dbReference type="OMA" id="NLACPED"/>
<evidence type="ECO:0000256" key="2">
    <source>
        <dbReference type="ARBA" id="ARBA00004286"/>
    </source>
</evidence>
<keyword evidence="8" id="KW-0539">Nucleus</keyword>
<dbReference type="STRING" id="9258.ENSOANP00000027933"/>
<evidence type="ECO:0000256" key="10">
    <source>
        <dbReference type="ARBA" id="ARBA00039811"/>
    </source>
</evidence>
<dbReference type="GO" id="GO:0005694">
    <property type="term" value="C:chromosome"/>
    <property type="evidence" value="ECO:0007669"/>
    <property type="project" value="UniProtKB-SubCell"/>
</dbReference>
<accession>F6UGK5</accession>
<dbReference type="GO" id="GO:0051321">
    <property type="term" value="P:meiotic cell cycle"/>
    <property type="evidence" value="ECO:0007669"/>
    <property type="project" value="UniProtKB-KW"/>
</dbReference>
<dbReference type="GeneTree" id="ENSGT00390000018130"/>
<evidence type="ECO:0000256" key="4">
    <source>
        <dbReference type="ARBA" id="ARBA00022553"/>
    </source>
</evidence>
<protein>
    <recommendedName>
        <fullName evidence="10">HORMA domain-containing protein 1</fullName>
    </recommendedName>
</protein>
<feature type="domain" description="HORMA" evidence="14">
    <location>
        <begin position="23"/>
        <end position="222"/>
    </location>
</feature>
<evidence type="ECO:0000256" key="13">
    <source>
        <dbReference type="SAM" id="MobiDB-lite"/>
    </source>
</evidence>